<keyword evidence="3" id="KW-1185">Reference proteome</keyword>
<sequence>MKQILAMTIIMLSLGLPSTAAADCYVAYKAKKQPPLELHFGILSLPGTCPDKGTAATQTANRIASGGWTLLNVVSFKDGPPSAGEQANAGTYYLRY</sequence>
<reference evidence="2 3" key="1">
    <citation type="submission" date="2020-08" db="EMBL/GenBank/DDBJ databases">
        <title>Genomic Encyclopedia of Type Strains, Phase IV (KMG-IV): sequencing the most valuable type-strain genomes for metagenomic binning, comparative biology and taxonomic classification.</title>
        <authorList>
            <person name="Goeker M."/>
        </authorList>
    </citation>
    <scope>NUCLEOTIDE SEQUENCE [LARGE SCALE GENOMIC DNA]</scope>
    <source>
        <strain evidence="2 3">DSM 102235</strain>
    </source>
</reference>
<evidence type="ECO:0000313" key="2">
    <source>
        <dbReference type="EMBL" id="MBB3986839.1"/>
    </source>
</evidence>
<protein>
    <submittedName>
        <fullName evidence="2">Uncharacterized protein</fullName>
    </submittedName>
</protein>
<organism evidence="2 3">
    <name type="scientific">Sagittula marina</name>
    <dbReference type="NCBI Taxonomy" id="943940"/>
    <lineage>
        <taxon>Bacteria</taxon>
        <taxon>Pseudomonadati</taxon>
        <taxon>Pseudomonadota</taxon>
        <taxon>Alphaproteobacteria</taxon>
        <taxon>Rhodobacterales</taxon>
        <taxon>Roseobacteraceae</taxon>
        <taxon>Sagittula</taxon>
    </lineage>
</organism>
<feature type="signal peptide" evidence="1">
    <location>
        <begin position="1"/>
        <end position="22"/>
    </location>
</feature>
<evidence type="ECO:0000313" key="3">
    <source>
        <dbReference type="Proteomes" id="UP000541426"/>
    </source>
</evidence>
<dbReference type="AlphaFoldDB" id="A0A7W6GUZ6"/>
<name>A0A7W6GUZ6_9RHOB</name>
<dbReference type="EMBL" id="JACIEJ010000008">
    <property type="protein sequence ID" value="MBB3986839.1"/>
    <property type="molecule type" value="Genomic_DNA"/>
</dbReference>
<comment type="caution">
    <text evidence="2">The sequence shown here is derived from an EMBL/GenBank/DDBJ whole genome shotgun (WGS) entry which is preliminary data.</text>
</comment>
<dbReference type="RefSeq" id="WP_183967934.1">
    <property type="nucleotide sequence ID" value="NZ_BAABBZ010000019.1"/>
</dbReference>
<accession>A0A7W6GUZ6</accession>
<keyword evidence="1" id="KW-0732">Signal</keyword>
<evidence type="ECO:0000256" key="1">
    <source>
        <dbReference type="SAM" id="SignalP"/>
    </source>
</evidence>
<dbReference type="Proteomes" id="UP000541426">
    <property type="component" value="Unassembled WGS sequence"/>
</dbReference>
<feature type="chain" id="PRO_5031047149" evidence="1">
    <location>
        <begin position="23"/>
        <end position="96"/>
    </location>
</feature>
<proteinExistence type="predicted"/>
<gene>
    <name evidence="2" type="ORF">GGQ68_003183</name>
</gene>